<dbReference type="OrthoDB" id="9801363at2"/>
<keyword evidence="3" id="KW-1185">Reference proteome</keyword>
<accession>A0A5S4EPQ3</accession>
<dbReference type="CDD" id="cd02440">
    <property type="entry name" value="AdoMet_MTases"/>
    <property type="match status" value="1"/>
</dbReference>
<evidence type="ECO:0000313" key="3">
    <source>
        <dbReference type="Proteomes" id="UP000306324"/>
    </source>
</evidence>
<dbReference type="SUPFAM" id="SSF53335">
    <property type="entry name" value="S-adenosyl-L-methionine-dependent methyltransferases"/>
    <property type="match status" value="1"/>
</dbReference>
<reference evidence="2 3" key="1">
    <citation type="submission" date="2019-04" db="EMBL/GenBank/DDBJ databases">
        <title>A novel phosphate-accumulating bacterium identified in bioreactor for phosphate removal from wastewater.</title>
        <authorList>
            <person name="Kotlyarov R.Y."/>
            <person name="Beletsky A.V."/>
            <person name="Kallistova A.Y."/>
            <person name="Dorofeev A.G."/>
            <person name="Nikolaev Y.Y."/>
            <person name="Pimenov N.V."/>
            <person name="Ravin N.V."/>
            <person name="Mardanov A.V."/>
        </authorList>
    </citation>
    <scope>NUCLEOTIDE SEQUENCE [LARGE SCALE GENOMIC DNA]</scope>
    <source>
        <strain evidence="2 3">Bin19</strain>
    </source>
</reference>
<dbReference type="Proteomes" id="UP000306324">
    <property type="component" value="Unassembled WGS sequence"/>
</dbReference>
<organism evidence="2 3">
    <name type="scientific">Candidatus Accumulibacter phosphatis</name>
    <dbReference type="NCBI Taxonomy" id="327160"/>
    <lineage>
        <taxon>Bacteria</taxon>
        <taxon>Pseudomonadati</taxon>
        <taxon>Pseudomonadota</taxon>
        <taxon>Betaproteobacteria</taxon>
        <taxon>Candidatus Accumulibacter</taxon>
    </lineage>
</organism>
<proteinExistence type="predicted"/>
<comment type="caution">
    <text evidence="2">The sequence shown here is derived from an EMBL/GenBank/DDBJ whole genome shotgun (WGS) entry which is preliminary data.</text>
</comment>
<evidence type="ECO:0000313" key="2">
    <source>
        <dbReference type="EMBL" id="TMQ77406.1"/>
    </source>
</evidence>
<dbReference type="EMBL" id="SWAD01000025">
    <property type="protein sequence ID" value="TMQ77406.1"/>
    <property type="molecule type" value="Genomic_DNA"/>
</dbReference>
<dbReference type="InterPro" id="IPR013217">
    <property type="entry name" value="Methyltransf_12"/>
</dbReference>
<dbReference type="RefSeq" id="WP_138677792.1">
    <property type="nucleotide sequence ID" value="NZ_SWAD01000025.1"/>
</dbReference>
<keyword evidence="2" id="KW-0489">Methyltransferase</keyword>
<dbReference type="Pfam" id="PF08242">
    <property type="entry name" value="Methyltransf_12"/>
    <property type="match status" value="1"/>
</dbReference>
<name>A0A5S4EPQ3_9PROT</name>
<dbReference type="AlphaFoldDB" id="A0A5S4EPQ3"/>
<protein>
    <submittedName>
        <fullName evidence="2">UbiE/COQ5 methyltransferase</fullName>
    </submittedName>
</protein>
<dbReference type="Gene3D" id="3.40.50.150">
    <property type="entry name" value="Vaccinia Virus protein VP39"/>
    <property type="match status" value="1"/>
</dbReference>
<feature type="domain" description="Methyltransferase type 12" evidence="1">
    <location>
        <begin position="40"/>
        <end position="139"/>
    </location>
</feature>
<sequence>MDPLILEDYRYWKDLDYTPASRDVVPASLAGRVHAGQRALDVGCHHGAASFFMASIGLQVLGIDINPRAVEVARRQRPMSTAGRWPEFVVADFLADRFAEPTSFDVVVLNRFLTCLPALPDWQSGLERAQDLLVDGGVIYVNDFLLMPACDHNRSRYVQGQASGGRWGNFAVLDEQDQASFVAHHHSAQELRRIAAPYRLACLRRYSTRSRNGYPSRMFELIGVLEARPLRIG</sequence>
<keyword evidence="2" id="KW-0808">Transferase</keyword>
<dbReference type="GO" id="GO:0008168">
    <property type="term" value="F:methyltransferase activity"/>
    <property type="evidence" value="ECO:0007669"/>
    <property type="project" value="UniProtKB-KW"/>
</dbReference>
<dbReference type="InterPro" id="IPR029063">
    <property type="entry name" value="SAM-dependent_MTases_sf"/>
</dbReference>
<gene>
    <name evidence="2" type="ORF">ACCUM_3126</name>
</gene>
<evidence type="ECO:0000259" key="1">
    <source>
        <dbReference type="Pfam" id="PF08242"/>
    </source>
</evidence>
<dbReference type="GO" id="GO:0032259">
    <property type="term" value="P:methylation"/>
    <property type="evidence" value="ECO:0007669"/>
    <property type="project" value="UniProtKB-KW"/>
</dbReference>
<dbReference type="PANTHER" id="PTHR43861">
    <property type="entry name" value="TRANS-ACONITATE 2-METHYLTRANSFERASE-RELATED"/>
    <property type="match status" value="1"/>
</dbReference>